<protein>
    <submittedName>
        <fullName evidence="1">Phosphatidylserine decarboxylase 1</fullName>
        <ecNumber evidence="1">4.1.1.65</ecNumber>
    </submittedName>
</protein>
<keyword evidence="2" id="KW-1185">Reference proteome</keyword>
<gene>
    <name evidence="1" type="primary">PSD1_2</name>
    <name evidence="1" type="ORF">FBU59_005367</name>
</gene>
<proteinExistence type="predicted"/>
<accession>A0ACC1J364</accession>
<keyword evidence="1" id="KW-0456">Lyase</keyword>
<organism evidence="1 2">
    <name type="scientific">Linderina macrospora</name>
    <dbReference type="NCBI Taxonomy" id="4868"/>
    <lineage>
        <taxon>Eukaryota</taxon>
        <taxon>Fungi</taxon>
        <taxon>Fungi incertae sedis</taxon>
        <taxon>Zoopagomycota</taxon>
        <taxon>Kickxellomycotina</taxon>
        <taxon>Kickxellomycetes</taxon>
        <taxon>Kickxellales</taxon>
        <taxon>Kickxellaceae</taxon>
        <taxon>Linderina</taxon>
    </lineage>
</organism>
<dbReference type="EMBL" id="JANBPW010004231">
    <property type="protein sequence ID" value="KAJ1935493.1"/>
    <property type="molecule type" value="Genomic_DNA"/>
</dbReference>
<comment type="caution">
    <text evidence="1">The sequence shown here is derived from an EMBL/GenBank/DDBJ whole genome shotgun (WGS) entry which is preliminary data.</text>
</comment>
<reference evidence="1" key="1">
    <citation type="submission" date="2022-07" db="EMBL/GenBank/DDBJ databases">
        <title>Phylogenomic reconstructions and comparative analyses of Kickxellomycotina fungi.</title>
        <authorList>
            <person name="Reynolds N.K."/>
            <person name="Stajich J.E."/>
            <person name="Barry K."/>
            <person name="Grigoriev I.V."/>
            <person name="Crous P."/>
            <person name="Smith M.E."/>
        </authorList>
    </citation>
    <scope>NUCLEOTIDE SEQUENCE</scope>
    <source>
        <strain evidence="1">NRRL 5244</strain>
    </source>
</reference>
<evidence type="ECO:0000313" key="2">
    <source>
        <dbReference type="Proteomes" id="UP001150603"/>
    </source>
</evidence>
<name>A0ACC1J364_9FUNG</name>
<dbReference type="EC" id="4.1.1.65" evidence="1"/>
<evidence type="ECO:0000313" key="1">
    <source>
        <dbReference type="EMBL" id="KAJ1935493.1"/>
    </source>
</evidence>
<sequence length="390" mass="41773">MEARTNSYVYGIDRHTLSLTSIHSGSEQNRFALGTLGVKETSEIHVVDFDADEFTLASLVYKCSGGIRALASTPWDASQLLVVSGGQAGRPSSSVSLVRLPDLPVNIVDDGTERTAEFVAQLESPVADQAVHKLAVHPVAQFRQAGVVAGAGVSIWDLSGQTASMKTVVSTARYSMDEIEAMAWDPASSSQLATADGPSVRGWDTRSDTASSRPSFTVDYAHNGRVRAINYNPNMPHILATGGDDGCVRLWDTRSLAGPVIDIAHHTHWVYSVEFNPNHDQLVLSAGADGLVNLESVVSVSSAQAVAEISDEQVAEIAGGGGPIDDFDYDEGDEIGKPTDGLVAQFDDHETSVYAAHWSAADPWIFASLSFDGRMVINTVPREEKYKILL</sequence>
<dbReference type="Proteomes" id="UP001150603">
    <property type="component" value="Unassembled WGS sequence"/>
</dbReference>